<evidence type="ECO:0000256" key="7">
    <source>
        <dbReference type="ARBA" id="ARBA00048062"/>
    </source>
</evidence>
<evidence type="ECO:0000256" key="6">
    <source>
        <dbReference type="ARBA" id="ARBA00040062"/>
    </source>
</evidence>
<dbReference type="CDD" id="cd03443">
    <property type="entry name" value="PaaI_thioesterase"/>
    <property type="match status" value="1"/>
</dbReference>
<evidence type="ECO:0000256" key="1">
    <source>
        <dbReference type="ARBA" id="ARBA00022801"/>
    </source>
</evidence>
<dbReference type="NCBIfam" id="TIGR00369">
    <property type="entry name" value="unchar_dom_1"/>
    <property type="match status" value="1"/>
</dbReference>
<evidence type="ECO:0000313" key="10">
    <source>
        <dbReference type="Proteomes" id="UP000588017"/>
    </source>
</evidence>
<dbReference type="Pfam" id="PF03061">
    <property type="entry name" value="4HBT"/>
    <property type="match status" value="1"/>
</dbReference>
<dbReference type="SUPFAM" id="SSF54637">
    <property type="entry name" value="Thioesterase/thiol ester dehydrase-isomerase"/>
    <property type="match status" value="1"/>
</dbReference>
<protein>
    <recommendedName>
        <fullName evidence="6">Medium/long-chain acyl-CoA thioesterase YigI</fullName>
        <ecNumber evidence="5">3.1.2.20</ecNumber>
    </recommendedName>
</protein>
<keyword evidence="1" id="KW-0378">Hydrolase</keyword>
<comment type="catalytic activity">
    <reaction evidence="3">
        <text>a long-chain fatty acyl-CoA + H2O = a long-chain fatty acid + CoA + H(+)</text>
        <dbReference type="Rhea" id="RHEA:67680"/>
        <dbReference type="ChEBI" id="CHEBI:15377"/>
        <dbReference type="ChEBI" id="CHEBI:15378"/>
        <dbReference type="ChEBI" id="CHEBI:57287"/>
        <dbReference type="ChEBI" id="CHEBI:57560"/>
        <dbReference type="ChEBI" id="CHEBI:83139"/>
    </reaction>
</comment>
<dbReference type="Gene3D" id="3.10.129.10">
    <property type="entry name" value="Hotdog Thioesterase"/>
    <property type="match status" value="1"/>
</dbReference>
<dbReference type="PANTHER" id="PTHR43240">
    <property type="entry name" value="1,4-DIHYDROXY-2-NAPHTHOYL-COA THIOESTERASE 1"/>
    <property type="match status" value="1"/>
</dbReference>
<evidence type="ECO:0000256" key="3">
    <source>
        <dbReference type="ARBA" id="ARBA00036002"/>
    </source>
</evidence>
<proteinExistence type="inferred from homology"/>
<accession>A0A841K899</accession>
<reference evidence="9 10" key="1">
    <citation type="submission" date="2020-08" db="EMBL/GenBank/DDBJ databases">
        <title>Genomic Encyclopedia of Type Strains, Phase IV (KMG-IV): sequencing the most valuable type-strain genomes for metagenomic binning, comparative biology and taxonomic classification.</title>
        <authorList>
            <person name="Goeker M."/>
        </authorList>
    </citation>
    <scope>NUCLEOTIDE SEQUENCE [LARGE SCALE GENOMIC DNA]</scope>
    <source>
        <strain evidence="9 10">DSM 101465</strain>
    </source>
</reference>
<dbReference type="PANTHER" id="PTHR43240:SF20">
    <property type="entry name" value="MEDIUM_LONG-CHAIN ACYL-COA THIOESTERASE YIGI"/>
    <property type="match status" value="1"/>
</dbReference>
<comment type="catalytic activity">
    <reaction evidence="7">
        <text>a medium-chain fatty acyl-CoA + H2O = a medium-chain fatty acid + CoA + H(+)</text>
        <dbReference type="Rhea" id="RHEA:68184"/>
        <dbReference type="ChEBI" id="CHEBI:15377"/>
        <dbReference type="ChEBI" id="CHEBI:15378"/>
        <dbReference type="ChEBI" id="CHEBI:57287"/>
        <dbReference type="ChEBI" id="CHEBI:59558"/>
        <dbReference type="ChEBI" id="CHEBI:90546"/>
    </reaction>
</comment>
<evidence type="ECO:0000256" key="4">
    <source>
        <dbReference type="ARBA" id="ARBA00038381"/>
    </source>
</evidence>
<sequence>MHQPQDPDFEARVRRSFARQSVMETIGARLTRVAPGETTVELAVAPHISQQHGFVHAGVVSTIADSACGYAALSLMPPGAGVLTAEFKINLLAPAAGQRLEAHGRVVRAGRLLTVAQADVEAVDGERRKTVAVMTATLVTLEGREGITD</sequence>
<comment type="caution">
    <text evidence="9">The sequence shown here is derived from an EMBL/GenBank/DDBJ whole genome shotgun (WGS) entry which is preliminary data.</text>
</comment>
<gene>
    <name evidence="9" type="ORF">HNQ73_001940</name>
</gene>
<dbReference type="InterPro" id="IPR003736">
    <property type="entry name" value="PAAI_dom"/>
</dbReference>
<dbReference type="Proteomes" id="UP000588017">
    <property type="component" value="Unassembled WGS sequence"/>
</dbReference>
<dbReference type="RefSeq" id="WP_183334632.1">
    <property type="nucleotide sequence ID" value="NZ_BMHX01000004.1"/>
</dbReference>
<organism evidence="9 10">
    <name type="scientific">Chelatococcus composti</name>
    <dbReference type="NCBI Taxonomy" id="1743235"/>
    <lineage>
        <taxon>Bacteria</taxon>
        <taxon>Pseudomonadati</taxon>
        <taxon>Pseudomonadota</taxon>
        <taxon>Alphaproteobacteria</taxon>
        <taxon>Hyphomicrobiales</taxon>
        <taxon>Chelatococcaceae</taxon>
        <taxon>Chelatococcus</taxon>
    </lineage>
</organism>
<dbReference type="InterPro" id="IPR006683">
    <property type="entry name" value="Thioestr_dom"/>
</dbReference>
<name>A0A841K899_9HYPH</name>
<dbReference type="AlphaFoldDB" id="A0A841K899"/>
<dbReference type="EC" id="3.1.2.20" evidence="5"/>
<comment type="similarity">
    <text evidence="4">Belongs to the YigI thioesterase family.</text>
</comment>
<dbReference type="GO" id="GO:0047617">
    <property type="term" value="F:fatty acyl-CoA hydrolase activity"/>
    <property type="evidence" value="ECO:0007669"/>
    <property type="project" value="UniProtKB-EC"/>
</dbReference>
<evidence type="ECO:0000256" key="5">
    <source>
        <dbReference type="ARBA" id="ARBA00038894"/>
    </source>
</evidence>
<evidence type="ECO:0000256" key="2">
    <source>
        <dbReference type="ARBA" id="ARBA00035880"/>
    </source>
</evidence>
<dbReference type="InterPro" id="IPR029069">
    <property type="entry name" value="HotDog_dom_sf"/>
</dbReference>
<dbReference type="EMBL" id="JACHEH010000004">
    <property type="protein sequence ID" value="MBB6168310.1"/>
    <property type="molecule type" value="Genomic_DNA"/>
</dbReference>
<evidence type="ECO:0000313" key="9">
    <source>
        <dbReference type="EMBL" id="MBB6168310.1"/>
    </source>
</evidence>
<feature type="domain" description="Thioesterase" evidence="8">
    <location>
        <begin position="52"/>
        <end position="126"/>
    </location>
</feature>
<keyword evidence="10" id="KW-1185">Reference proteome</keyword>
<evidence type="ECO:0000259" key="8">
    <source>
        <dbReference type="Pfam" id="PF03061"/>
    </source>
</evidence>
<comment type="catalytic activity">
    <reaction evidence="2">
        <text>a fatty acyl-CoA + H2O = a fatty acid + CoA + H(+)</text>
        <dbReference type="Rhea" id="RHEA:16781"/>
        <dbReference type="ChEBI" id="CHEBI:15377"/>
        <dbReference type="ChEBI" id="CHEBI:15378"/>
        <dbReference type="ChEBI" id="CHEBI:28868"/>
        <dbReference type="ChEBI" id="CHEBI:57287"/>
        <dbReference type="ChEBI" id="CHEBI:77636"/>
        <dbReference type="EC" id="3.1.2.20"/>
    </reaction>
</comment>